<keyword evidence="2" id="KW-1185">Reference proteome</keyword>
<proteinExistence type="predicted"/>
<gene>
    <name evidence="1" type="ORF">CSW08_11165</name>
</gene>
<dbReference type="AlphaFoldDB" id="A0A2N3HIR9"/>
<organism evidence="1 2">
    <name type="scientific">Confluentibacter flavum</name>
    <dbReference type="NCBI Taxonomy" id="1909700"/>
    <lineage>
        <taxon>Bacteria</taxon>
        <taxon>Pseudomonadati</taxon>
        <taxon>Bacteroidota</taxon>
        <taxon>Flavobacteriia</taxon>
        <taxon>Flavobacteriales</taxon>
        <taxon>Flavobacteriaceae</taxon>
        <taxon>Confluentibacter</taxon>
    </lineage>
</organism>
<dbReference type="InterPro" id="IPR054207">
    <property type="entry name" value="DUF6913"/>
</dbReference>
<sequence>MFLRAFKENSNKKYLNKILSNRYVNVDDSKVESLGIIFNLFENEDFTLFKDLAAKIKIHPNNVKVIGFSNDKKADLNTWDLCFNPDDFGWNGGIKHVELQSFLDKKFDVLISYYLAEDLELKLMTATSKAKFKVGILQSDPRLNDLIINTNLKEFDVFENEVFKYLTILNKIKK</sequence>
<accession>A0A2N3HIR9</accession>
<reference evidence="1 2" key="1">
    <citation type="submission" date="2017-12" db="EMBL/GenBank/DDBJ databases">
        <title>Confluentibacter flavum sp. nov., isolated from the saline lake.</title>
        <authorList>
            <person name="Yu L."/>
        </authorList>
    </citation>
    <scope>NUCLEOTIDE SEQUENCE [LARGE SCALE GENOMIC DNA]</scope>
    <source>
        <strain evidence="1 2">3B</strain>
    </source>
</reference>
<dbReference type="Proteomes" id="UP000233435">
    <property type="component" value="Unassembled WGS sequence"/>
</dbReference>
<comment type="caution">
    <text evidence="1">The sequence shown here is derived from an EMBL/GenBank/DDBJ whole genome shotgun (WGS) entry which is preliminary data.</text>
</comment>
<dbReference type="EMBL" id="PJEO01000040">
    <property type="protein sequence ID" value="PKQ44865.1"/>
    <property type="molecule type" value="Genomic_DNA"/>
</dbReference>
<dbReference type="RefSeq" id="WP_106659971.1">
    <property type="nucleotide sequence ID" value="NZ_PJEO01000040.1"/>
</dbReference>
<dbReference type="Pfam" id="PF21857">
    <property type="entry name" value="DUF6913"/>
    <property type="match status" value="1"/>
</dbReference>
<evidence type="ECO:0000313" key="2">
    <source>
        <dbReference type="Proteomes" id="UP000233435"/>
    </source>
</evidence>
<evidence type="ECO:0000313" key="1">
    <source>
        <dbReference type="EMBL" id="PKQ44865.1"/>
    </source>
</evidence>
<dbReference type="OrthoDB" id="1430532at2"/>
<protein>
    <submittedName>
        <fullName evidence="1">Uncharacterized protein</fullName>
    </submittedName>
</protein>
<name>A0A2N3HIR9_9FLAO</name>